<sequence>MSATAEAVFRAETEPLRRELELHCYRMLGSVQDAEDLVQETFLAAWRGFDAFEGRSSLRTWLYRIATNRCLNALRDAARRPDEHEFPAEPPEPTRWGDAPWLQPLPDEIYEAREAVGLAFVSGLQHLPPTQRAVLVLRDVLGFQAAEVAEMLDTSAAAVNSALQRARATLETRVPPADRAPAPRSAAERVVVDRFADAFQAGDVDTIVALLTDDAWLTMPPAPHEYRGAELIGRFLRTVPAGGDVRRFRLVPTRANGQPAFGLYLSRRAVGILVLTVAGERVSAITAFHDTSVIARFGLPRTLPYE</sequence>
<keyword evidence="4 6" id="KW-0731">Sigma factor</keyword>
<dbReference type="EMBL" id="JAPCID010000007">
    <property type="protein sequence ID" value="MDA0137104.1"/>
    <property type="molecule type" value="Genomic_DNA"/>
</dbReference>
<dbReference type="SUPFAM" id="SSF88659">
    <property type="entry name" value="Sigma3 and sigma4 domains of RNA polymerase sigma factors"/>
    <property type="match status" value="1"/>
</dbReference>
<keyword evidence="5 6" id="KW-0804">Transcription</keyword>
<evidence type="ECO:0000256" key="5">
    <source>
        <dbReference type="ARBA" id="ARBA00023163"/>
    </source>
</evidence>
<evidence type="ECO:0000256" key="4">
    <source>
        <dbReference type="ARBA" id="ARBA00023082"/>
    </source>
</evidence>
<evidence type="ECO:0000256" key="1">
    <source>
        <dbReference type="ARBA" id="ARBA00010641"/>
    </source>
</evidence>
<organism evidence="10 11">
    <name type="scientific">Solirubrobacter deserti</name>
    <dbReference type="NCBI Taxonomy" id="2282478"/>
    <lineage>
        <taxon>Bacteria</taxon>
        <taxon>Bacillati</taxon>
        <taxon>Actinomycetota</taxon>
        <taxon>Thermoleophilia</taxon>
        <taxon>Solirubrobacterales</taxon>
        <taxon>Solirubrobacteraceae</taxon>
        <taxon>Solirubrobacter</taxon>
    </lineage>
</organism>
<dbReference type="NCBIfam" id="NF006089">
    <property type="entry name" value="PRK08241.1"/>
    <property type="match status" value="1"/>
</dbReference>
<dbReference type="Pfam" id="PF08281">
    <property type="entry name" value="Sigma70_r4_2"/>
    <property type="match status" value="1"/>
</dbReference>
<dbReference type="SUPFAM" id="SSF54427">
    <property type="entry name" value="NTF2-like"/>
    <property type="match status" value="1"/>
</dbReference>
<dbReference type="Gene3D" id="1.10.10.10">
    <property type="entry name" value="Winged helix-like DNA-binding domain superfamily/Winged helix DNA-binding domain"/>
    <property type="match status" value="1"/>
</dbReference>
<dbReference type="InterPro" id="IPR013324">
    <property type="entry name" value="RNA_pol_sigma_r3/r4-like"/>
</dbReference>
<protein>
    <recommendedName>
        <fullName evidence="6">RNA polymerase sigma factor</fullName>
    </recommendedName>
</protein>
<evidence type="ECO:0000313" key="10">
    <source>
        <dbReference type="EMBL" id="MDA0137104.1"/>
    </source>
</evidence>
<dbReference type="PANTHER" id="PTHR30173:SF36">
    <property type="entry name" value="ECF RNA POLYMERASE SIGMA FACTOR SIGJ"/>
    <property type="match status" value="1"/>
</dbReference>
<feature type="domain" description="RNA polymerase sigma factor 70 region 4 type 2" evidence="8">
    <location>
        <begin position="124"/>
        <end position="170"/>
    </location>
</feature>
<evidence type="ECO:0000259" key="8">
    <source>
        <dbReference type="Pfam" id="PF08281"/>
    </source>
</evidence>
<dbReference type="PANTHER" id="PTHR30173">
    <property type="entry name" value="SIGMA 19 FACTOR"/>
    <property type="match status" value="1"/>
</dbReference>
<dbReference type="PROSITE" id="PS01063">
    <property type="entry name" value="SIGMA70_ECF"/>
    <property type="match status" value="1"/>
</dbReference>
<dbReference type="InterPro" id="IPR007627">
    <property type="entry name" value="RNA_pol_sigma70_r2"/>
</dbReference>
<comment type="subunit">
    <text evidence="2">Interacts transiently with the RNA polymerase catalytic core formed by RpoA, RpoB, RpoC and RpoZ (2 alpha, 1 beta, 1 beta' and 1 omega subunit) to form the RNA polymerase holoenzyme that can initiate transcription.</text>
</comment>
<evidence type="ECO:0000256" key="3">
    <source>
        <dbReference type="ARBA" id="ARBA00023015"/>
    </source>
</evidence>
<dbReference type="SUPFAM" id="SSF88946">
    <property type="entry name" value="Sigma2 domain of RNA polymerase sigma factors"/>
    <property type="match status" value="1"/>
</dbReference>
<evidence type="ECO:0000256" key="6">
    <source>
        <dbReference type="RuleBase" id="RU000716"/>
    </source>
</evidence>
<gene>
    <name evidence="10" type="ORF">OJ962_06315</name>
</gene>
<feature type="domain" description="SnoaL-like" evidence="9">
    <location>
        <begin position="192"/>
        <end position="263"/>
    </location>
</feature>
<dbReference type="NCBIfam" id="TIGR02960">
    <property type="entry name" value="SigX5"/>
    <property type="match status" value="1"/>
</dbReference>
<dbReference type="RefSeq" id="WP_202956264.1">
    <property type="nucleotide sequence ID" value="NZ_JAPCID010000007.1"/>
</dbReference>
<accession>A0ABT4REY7</accession>
<comment type="similarity">
    <text evidence="1 6">Belongs to the sigma-70 factor family. ECF subfamily.</text>
</comment>
<feature type="domain" description="RNA polymerase sigma-70 region 2" evidence="7">
    <location>
        <begin position="18"/>
        <end position="80"/>
    </location>
</feature>
<dbReference type="InterPro" id="IPR052704">
    <property type="entry name" value="ECF_Sigma-70_Domain"/>
</dbReference>
<proteinExistence type="inferred from homology"/>
<dbReference type="NCBIfam" id="TIGR02937">
    <property type="entry name" value="sigma70-ECF"/>
    <property type="match status" value="1"/>
</dbReference>
<dbReference type="InterPro" id="IPR013249">
    <property type="entry name" value="RNA_pol_sigma70_r4_t2"/>
</dbReference>
<keyword evidence="3 6" id="KW-0805">Transcription regulation</keyword>
<comment type="caution">
    <text evidence="10">The sequence shown here is derived from an EMBL/GenBank/DDBJ whole genome shotgun (WGS) entry which is preliminary data.</text>
</comment>
<reference evidence="10" key="1">
    <citation type="submission" date="2022-10" db="EMBL/GenBank/DDBJ databases">
        <title>The WGS of Solirubrobacter sp. CPCC 204708.</title>
        <authorList>
            <person name="Jiang Z."/>
        </authorList>
    </citation>
    <scope>NUCLEOTIDE SEQUENCE</scope>
    <source>
        <strain evidence="10">CPCC 204708</strain>
    </source>
</reference>
<keyword evidence="6" id="KW-0238">DNA-binding</keyword>
<name>A0ABT4REY7_9ACTN</name>
<dbReference type="InterPro" id="IPR014305">
    <property type="entry name" value="RNA_pol_sigma-G_actinobac"/>
</dbReference>
<dbReference type="InterPro" id="IPR014284">
    <property type="entry name" value="RNA_pol_sigma-70_dom"/>
</dbReference>
<keyword evidence="11" id="KW-1185">Reference proteome</keyword>
<dbReference type="Pfam" id="PF04542">
    <property type="entry name" value="Sigma70_r2"/>
    <property type="match status" value="1"/>
</dbReference>
<dbReference type="InterPro" id="IPR037401">
    <property type="entry name" value="SnoaL-like"/>
</dbReference>
<evidence type="ECO:0000313" key="11">
    <source>
        <dbReference type="Proteomes" id="UP001147700"/>
    </source>
</evidence>
<dbReference type="CDD" id="cd06171">
    <property type="entry name" value="Sigma70_r4"/>
    <property type="match status" value="1"/>
</dbReference>
<evidence type="ECO:0000259" key="7">
    <source>
        <dbReference type="Pfam" id="PF04542"/>
    </source>
</evidence>
<dbReference type="InterPro" id="IPR000838">
    <property type="entry name" value="RNA_pol_sigma70_ECF_CS"/>
</dbReference>
<evidence type="ECO:0000259" key="9">
    <source>
        <dbReference type="Pfam" id="PF12680"/>
    </source>
</evidence>
<dbReference type="InterPro" id="IPR013325">
    <property type="entry name" value="RNA_pol_sigma_r2"/>
</dbReference>
<dbReference type="Gene3D" id="3.10.450.50">
    <property type="match status" value="1"/>
</dbReference>
<dbReference type="InterPro" id="IPR032710">
    <property type="entry name" value="NTF2-like_dom_sf"/>
</dbReference>
<dbReference type="Gene3D" id="1.10.1740.10">
    <property type="match status" value="1"/>
</dbReference>
<evidence type="ECO:0000256" key="2">
    <source>
        <dbReference type="ARBA" id="ARBA00011344"/>
    </source>
</evidence>
<dbReference type="Pfam" id="PF12680">
    <property type="entry name" value="SnoaL_2"/>
    <property type="match status" value="1"/>
</dbReference>
<dbReference type="Proteomes" id="UP001147700">
    <property type="component" value="Unassembled WGS sequence"/>
</dbReference>
<dbReference type="InterPro" id="IPR036388">
    <property type="entry name" value="WH-like_DNA-bd_sf"/>
</dbReference>